<feature type="transmembrane region" description="Helical" evidence="1">
    <location>
        <begin position="47"/>
        <end position="69"/>
    </location>
</feature>
<gene>
    <name evidence="2" type="ORF">LCGC14_0912110</name>
</gene>
<sequence>MTERTKQIWGKIGNGLFKAFVNVFFFFLVWWGVMLLAIVKASEAFELQFWIIAVLICVFGTMTSIKYWYASF</sequence>
<protein>
    <submittedName>
        <fullName evidence="2">Uncharacterized protein</fullName>
    </submittedName>
</protein>
<reference evidence="2" key="1">
    <citation type="journal article" date="2015" name="Nature">
        <title>Complex archaea that bridge the gap between prokaryotes and eukaryotes.</title>
        <authorList>
            <person name="Spang A."/>
            <person name="Saw J.H."/>
            <person name="Jorgensen S.L."/>
            <person name="Zaremba-Niedzwiedzka K."/>
            <person name="Martijn J."/>
            <person name="Lind A.E."/>
            <person name="van Eijk R."/>
            <person name="Schleper C."/>
            <person name="Guy L."/>
            <person name="Ettema T.J."/>
        </authorList>
    </citation>
    <scope>NUCLEOTIDE SEQUENCE</scope>
</reference>
<evidence type="ECO:0000313" key="2">
    <source>
        <dbReference type="EMBL" id="KKN22709.1"/>
    </source>
</evidence>
<keyword evidence="1" id="KW-1133">Transmembrane helix</keyword>
<accession>A0A0F9NXU0</accession>
<keyword evidence="1" id="KW-0472">Membrane</keyword>
<comment type="caution">
    <text evidence="2">The sequence shown here is derived from an EMBL/GenBank/DDBJ whole genome shotgun (WGS) entry which is preliminary data.</text>
</comment>
<dbReference type="EMBL" id="LAZR01003035">
    <property type="protein sequence ID" value="KKN22709.1"/>
    <property type="molecule type" value="Genomic_DNA"/>
</dbReference>
<evidence type="ECO:0000256" key="1">
    <source>
        <dbReference type="SAM" id="Phobius"/>
    </source>
</evidence>
<organism evidence="2">
    <name type="scientific">marine sediment metagenome</name>
    <dbReference type="NCBI Taxonomy" id="412755"/>
    <lineage>
        <taxon>unclassified sequences</taxon>
        <taxon>metagenomes</taxon>
        <taxon>ecological metagenomes</taxon>
    </lineage>
</organism>
<dbReference type="AlphaFoldDB" id="A0A0F9NXU0"/>
<feature type="transmembrane region" description="Helical" evidence="1">
    <location>
        <begin position="20"/>
        <end position="41"/>
    </location>
</feature>
<proteinExistence type="predicted"/>
<name>A0A0F9NXU0_9ZZZZ</name>
<keyword evidence="1" id="KW-0812">Transmembrane</keyword>